<dbReference type="Proteomes" id="UP000014760">
    <property type="component" value="Unassembled WGS sequence"/>
</dbReference>
<reference evidence="9" key="3">
    <citation type="submission" date="2015-06" db="UniProtKB">
        <authorList>
            <consortium name="EnsemblMetazoa"/>
        </authorList>
    </citation>
    <scope>IDENTIFICATION</scope>
</reference>
<sequence>MLEIQEKDSVRSSVAGKLFSTSFLIRFNMTESVVTLKSTIGSLFCGGSIISSRHVLTAAHCTSGRQAGSIVVGLGEHNRLNPGEEFIDAAVAEIRQHPDYRPLTIQNDVSLLVLADEITFSDGRRMVCPPSRVASGNADGYAGETLIVSGWGTQSEGGSIATTLRAVDVIGLTIQECRDSSYNPSSIYDGMNCAGIEAGGKDACQGDSGGPMVFKNGNAFEEVGIVSWGQGCAREGYPGVYADTIYYLDWITANMQ</sequence>
<comment type="similarity">
    <text evidence="5">Belongs to the peptidase S1 family. CLIP subfamily.</text>
</comment>
<dbReference type="FunFam" id="2.40.10.10:FF:000068">
    <property type="entry name" value="transmembrane protease serine 2"/>
    <property type="match status" value="1"/>
</dbReference>
<dbReference type="Gene3D" id="2.40.10.10">
    <property type="entry name" value="Trypsin-like serine proteases"/>
    <property type="match status" value="1"/>
</dbReference>
<dbReference type="InterPro" id="IPR050127">
    <property type="entry name" value="Serine_Proteases_S1"/>
</dbReference>
<dbReference type="InterPro" id="IPR001254">
    <property type="entry name" value="Trypsin_dom"/>
</dbReference>
<keyword evidence="1 6" id="KW-0645">Protease</keyword>
<evidence type="ECO:0000313" key="10">
    <source>
        <dbReference type="Proteomes" id="UP000014760"/>
    </source>
</evidence>
<dbReference type="InterPro" id="IPR033116">
    <property type="entry name" value="TRYPSIN_SER"/>
</dbReference>
<feature type="domain" description="Peptidase S1" evidence="7">
    <location>
        <begin position="13"/>
        <end position="256"/>
    </location>
</feature>
<keyword evidence="4" id="KW-1015">Disulfide bond</keyword>
<dbReference type="CDD" id="cd00190">
    <property type="entry name" value="Tryp_SPc"/>
    <property type="match status" value="1"/>
</dbReference>
<dbReference type="GO" id="GO:0006508">
    <property type="term" value="P:proteolysis"/>
    <property type="evidence" value="ECO:0007669"/>
    <property type="project" value="UniProtKB-KW"/>
</dbReference>
<dbReference type="MEROPS" id="S01.B38"/>
<dbReference type="PROSITE" id="PS50240">
    <property type="entry name" value="TRYPSIN_DOM"/>
    <property type="match status" value="1"/>
</dbReference>
<dbReference type="InterPro" id="IPR009003">
    <property type="entry name" value="Peptidase_S1_PA"/>
</dbReference>
<keyword evidence="3 6" id="KW-0720">Serine protease</keyword>
<dbReference type="OMA" id="MRETNIY"/>
<organism evidence="8">
    <name type="scientific">Capitella teleta</name>
    <name type="common">Polychaete worm</name>
    <dbReference type="NCBI Taxonomy" id="283909"/>
    <lineage>
        <taxon>Eukaryota</taxon>
        <taxon>Metazoa</taxon>
        <taxon>Spiralia</taxon>
        <taxon>Lophotrochozoa</taxon>
        <taxon>Annelida</taxon>
        <taxon>Polychaeta</taxon>
        <taxon>Sedentaria</taxon>
        <taxon>Scolecida</taxon>
        <taxon>Capitellidae</taxon>
        <taxon>Capitella</taxon>
    </lineage>
</organism>
<dbReference type="HOGENOM" id="CLU_006842_7_0_1"/>
<dbReference type="PANTHER" id="PTHR24264">
    <property type="entry name" value="TRYPSIN-RELATED"/>
    <property type="match status" value="1"/>
</dbReference>
<dbReference type="InterPro" id="IPR018114">
    <property type="entry name" value="TRYPSIN_HIS"/>
</dbReference>
<dbReference type="SUPFAM" id="SSF50494">
    <property type="entry name" value="Trypsin-like serine proteases"/>
    <property type="match status" value="1"/>
</dbReference>
<evidence type="ECO:0000256" key="1">
    <source>
        <dbReference type="ARBA" id="ARBA00022670"/>
    </source>
</evidence>
<dbReference type="PRINTS" id="PR00722">
    <property type="entry name" value="CHYMOTRYPSIN"/>
</dbReference>
<dbReference type="PROSITE" id="PS00135">
    <property type="entry name" value="TRYPSIN_SER"/>
    <property type="match status" value="1"/>
</dbReference>
<dbReference type="AlphaFoldDB" id="R7TV53"/>
<keyword evidence="2 6" id="KW-0378">Hydrolase</keyword>
<dbReference type="STRING" id="283909.R7TV53"/>
<keyword evidence="10" id="KW-1185">Reference proteome</keyword>
<protein>
    <recommendedName>
        <fullName evidence="7">Peptidase S1 domain-containing protein</fullName>
    </recommendedName>
</protein>
<proteinExistence type="inferred from homology"/>
<reference evidence="8 10" key="2">
    <citation type="journal article" date="2013" name="Nature">
        <title>Insights into bilaterian evolution from three spiralian genomes.</title>
        <authorList>
            <person name="Simakov O."/>
            <person name="Marletaz F."/>
            <person name="Cho S.J."/>
            <person name="Edsinger-Gonzales E."/>
            <person name="Havlak P."/>
            <person name="Hellsten U."/>
            <person name="Kuo D.H."/>
            <person name="Larsson T."/>
            <person name="Lv J."/>
            <person name="Arendt D."/>
            <person name="Savage R."/>
            <person name="Osoegawa K."/>
            <person name="de Jong P."/>
            <person name="Grimwood J."/>
            <person name="Chapman J.A."/>
            <person name="Shapiro H."/>
            <person name="Aerts A."/>
            <person name="Otillar R.P."/>
            <person name="Terry A.Y."/>
            <person name="Boore J.L."/>
            <person name="Grigoriev I.V."/>
            <person name="Lindberg D.R."/>
            <person name="Seaver E.C."/>
            <person name="Weisblat D.A."/>
            <person name="Putnam N.H."/>
            <person name="Rokhsar D.S."/>
        </authorList>
    </citation>
    <scope>NUCLEOTIDE SEQUENCE</scope>
    <source>
        <strain evidence="8 10">I ESC-2004</strain>
    </source>
</reference>
<evidence type="ECO:0000313" key="9">
    <source>
        <dbReference type="EnsemblMetazoa" id="CapteP19592"/>
    </source>
</evidence>
<evidence type="ECO:0000256" key="2">
    <source>
        <dbReference type="ARBA" id="ARBA00022801"/>
    </source>
</evidence>
<evidence type="ECO:0000256" key="4">
    <source>
        <dbReference type="ARBA" id="ARBA00023157"/>
    </source>
</evidence>
<dbReference type="PANTHER" id="PTHR24264:SF83">
    <property type="entry name" value="COMPLEMENT FACTOR I"/>
    <property type="match status" value="1"/>
</dbReference>
<evidence type="ECO:0000259" key="7">
    <source>
        <dbReference type="PROSITE" id="PS50240"/>
    </source>
</evidence>
<dbReference type="GO" id="GO:0004252">
    <property type="term" value="F:serine-type endopeptidase activity"/>
    <property type="evidence" value="ECO:0007669"/>
    <property type="project" value="InterPro"/>
</dbReference>
<evidence type="ECO:0000256" key="6">
    <source>
        <dbReference type="RuleBase" id="RU363034"/>
    </source>
</evidence>
<dbReference type="OrthoDB" id="10012881at2759"/>
<accession>R7TV53</accession>
<reference evidence="10" key="1">
    <citation type="submission" date="2012-12" db="EMBL/GenBank/DDBJ databases">
        <authorList>
            <person name="Hellsten U."/>
            <person name="Grimwood J."/>
            <person name="Chapman J.A."/>
            <person name="Shapiro H."/>
            <person name="Aerts A."/>
            <person name="Otillar R.P."/>
            <person name="Terry A.Y."/>
            <person name="Boore J.L."/>
            <person name="Simakov O."/>
            <person name="Marletaz F."/>
            <person name="Cho S.-J."/>
            <person name="Edsinger-Gonzales E."/>
            <person name="Havlak P."/>
            <person name="Kuo D.-H."/>
            <person name="Larsson T."/>
            <person name="Lv J."/>
            <person name="Arendt D."/>
            <person name="Savage R."/>
            <person name="Osoegawa K."/>
            <person name="de Jong P."/>
            <person name="Lindberg D.R."/>
            <person name="Seaver E.C."/>
            <person name="Weisblat D.A."/>
            <person name="Putnam N.H."/>
            <person name="Grigoriev I.V."/>
            <person name="Rokhsar D.S."/>
        </authorList>
    </citation>
    <scope>NUCLEOTIDE SEQUENCE</scope>
    <source>
        <strain evidence="10">I ESC-2004</strain>
    </source>
</reference>
<evidence type="ECO:0000256" key="5">
    <source>
        <dbReference type="ARBA" id="ARBA00024195"/>
    </source>
</evidence>
<dbReference type="EnsemblMetazoa" id="CapteT19592">
    <property type="protein sequence ID" value="CapteP19592"/>
    <property type="gene ID" value="CapteG19592"/>
</dbReference>
<name>R7TV53_CAPTE</name>
<dbReference type="FunFam" id="2.40.10.10:FF:000002">
    <property type="entry name" value="Transmembrane protease serine"/>
    <property type="match status" value="1"/>
</dbReference>
<dbReference type="SMART" id="SM00020">
    <property type="entry name" value="Tryp_SPc"/>
    <property type="match status" value="1"/>
</dbReference>
<dbReference type="InterPro" id="IPR043504">
    <property type="entry name" value="Peptidase_S1_PA_chymotrypsin"/>
</dbReference>
<dbReference type="Pfam" id="PF00089">
    <property type="entry name" value="Trypsin"/>
    <property type="match status" value="1"/>
</dbReference>
<dbReference type="EMBL" id="AMQN01002477">
    <property type="status" value="NOT_ANNOTATED_CDS"/>
    <property type="molecule type" value="Genomic_DNA"/>
</dbReference>
<dbReference type="GO" id="GO:0005615">
    <property type="term" value="C:extracellular space"/>
    <property type="evidence" value="ECO:0007669"/>
    <property type="project" value="TreeGrafter"/>
</dbReference>
<dbReference type="PROSITE" id="PS00134">
    <property type="entry name" value="TRYPSIN_HIS"/>
    <property type="match status" value="1"/>
</dbReference>
<gene>
    <name evidence="8" type="ORF">CAPTEDRAFT_19592</name>
</gene>
<evidence type="ECO:0000256" key="3">
    <source>
        <dbReference type="ARBA" id="ARBA00022825"/>
    </source>
</evidence>
<dbReference type="EMBL" id="KB309292">
    <property type="protein sequence ID" value="ELT94885.1"/>
    <property type="molecule type" value="Genomic_DNA"/>
</dbReference>
<dbReference type="InterPro" id="IPR001314">
    <property type="entry name" value="Peptidase_S1A"/>
</dbReference>
<evidence type="ECO:0000313" key="8">
    <source>
        <dbReference type="EMBL" id="ELT94885.1"/>
    </source>
</evidence>